<keyword evidence="2" id="KW-1185">Reference proteome</keyword>
<reference evidence="1" key="1">
    <citation type="journal article" date="2021" name="Genome Biol. Evol.">
        <title>A High-Quality Reference Genome for a Parasitic Bivalve with Doubly Uniparental Inheritance (Bivalvia: Unionida).</title>
        <authorList>
            <person name="Smith C.H."/>
        </authorList>
    </citation>
    <scope>NUCLEOTIDE SEQUENCE</scope>
    <source>
        <strain evidence="1">CHS0354</strain>
    </source>
</reference>
<accession>A0AAE0RQW4</accession>
<dbReference type="Proteomes" id="UP001195483">
    <property type="component" value="Unassembled WGS sequence"/>
</dbReference>
<name>A0AAE0RQW4_9BIVA</name>
<sequence>METEQFICSVFSLPKKCYPRFNLFQKQFLSLGQRFQVTLEKFHKLINTEESEDLQQIRKIVKNLADAKEVQVAIFGNFHDEISSCNLFTTKESKYLMPDCVPSRFTRNEWMAQSVQCSDAEGKPVVYVYLVHVDKNDNLQELALHIQKDKELLDLPSIQNLFFLVWLDPSIKREDSSIKTFEKSLRNIFHDTNKVDVHEGGPDEDFQVIFMSSSFDDFTSSEGKLPMLIQLHLEWQVIQPLLSIRELIEANLRTYRNSSEEALQGPDAVYESLKERLLETFLNNRRCILLMLLDKLFFKEGLLDCDKMTQVLLEVLAQVLQCLMVEILAKIYGIKEYRLNQMFEEIVFKQECSITIKHSIRESLLKSFPSGFFNYECKKLQEEEGRKYFCELFSKTYHKSFLKELEKIADTDLKILANRVHEELEKRLWATEKNLEIQYKLRFETESILQQTDASNYRFYQQPSRNGLSAQLKDDLLRTKGIAGVAMVFGELNIHVIDCSADQTKVVSDKIKKTIVKHKYAYSYKIGFITKKPEYYHSVGVGLFSPSIQRHGTLGGFMTDFDNNLYCLTCEHVIPYSSVDVYIENDGQQNEQIMIGQSIRVEIPPTDGPHFSMDAVDIMAVKVKPDQIPNCIPFFKTDDNSFGPSQMLPALDCSLGEHHRVYKWGAKTNLTYGFLHTGYYNGSLFRDGVLDKYTYILVEPLPVDDEPLPVDDEPLLIDDDNASSKYFAEQGDSGAIICAEGEDSHIQTIGMVQGGDMAIKDTLSSIKYSVGFYLSCALDKLMLRSKLPLCAVKFDEEKLQRYLQNRLHIENNYYPH</sequence>
<gene>
    <name evidence="1" type="ORF">CHS0354_014554</name>
</gene>
<dbReference type="EMBL" id="JAEAOA010000896">
    <property type="protein sequence ID" value="KAK3577881.1"/>
    <property type="molecule type" value="Genomic_DNA"/>
</dbReference>
<evidence type="ECO:0000313" key="1">
    <source>
        <dbReference type="EMBL" id="KAK3577881.1"/>
    </source>
</evidence>
<reference evidence="1" key="2">
    <citation type="journal article" date="2021" name="Genome Biol. Evol.">
        <title>Developing a high-quality reference genome for a parasitic bivalve with doubly uniparental inheritance (Bivalvia: Unionida).</title>
        <authorList>
            <person name="Smith C.H."/>
        </authorList>
    </citation>
    <scope>NUCLEOTIDE SEQUENCE</scope>
    <source>
        <strain evidence="1">CHS0354</strain>
        <tissue evidence="1">Mantle</tissue>
    </source>
</reference>
<reference evidence="1" key="3">
    <citation type="submission" date="2023-05" db="EMBL/GenBank/DDBJ databases">
        <authorList>
            <person name="Smith C.H."/>
        </authorList>
    </citation>
    <scope>NUCLEOTIDE SEQUENCE</scope>
    <source>
        <strain evidence="1">CHS0354</strain>
        <tissue evidence="1">Mantle</tissue>
    </source>
</reference>
<comment type="caution">
    <text evidence="1">The sequence shown here is derived from an EMBL/GenBank/DDBJ whole genome shotgun (WGS) entry which is preliminary data.</text>
</comment>
<evidence type="ECO:0000313" key="2">
    <source>
        <dbReference type="Proteomes" id="UP001195483"/>
    </source>
</evidence>
<dbReference type="AlphaFoldDB" id="A0AAE0RQW4"/>
<organism evidence="1 2">
    <name type="scientific">Potamilus streckersoni</name>
    <dbReference type="NCBI Taxonomy" id="2493646"/>
    <lineage>
        <taxon>Eukaryota</taxon>
        <taxon>Metazoa</taxon>
        <taxon>Spiralia</taxon>
        <taxon>Lophotrochozoa</taxon>
        <taxon>Mollusca</taxon>
        <taxon>Bivalvia</taxon>
        <taxon>Autobranchia</taxon>
        <taxon>Heteroconchia</taxon>
        <taxon>Palaeoheterodonta</taxon>
        <taxon>Unionida</taxon>
        <taxon>Unionoidea</taxon>
        <taxon>Unionidae</taxon>
        <taxon>Ambleminae</taxon>
        <taxon>Lampsilini</taxon>
        <taxon>Potamilus</taxon>
    </lineage>
</organism>
<protein>
    <submittedName>
        <fullName evidence="1">Uncharacterized protein</fullName>
    </submittedName>
</protein>
<proteinExistence type="predicted"/>